<dbReference type="GO" id="GO:0007015">
    <property type="term" value="P:actin filament organization"/>
    <property type="evidence" value="ECO:0007669"/>
    <property type="project" value="InterPro"/>
</dbReference>
<dbReference type="EMBL" id="JARGDH010000002">
    <property type="protein sequence ID" value="KAL0277156.1"/>
    <property type="molecule type" value="Genomic_DNA"/>
</dbReference>
<organism evidence="12">
    <name type="scientific">Menopon gallinae</name>
    <name type="common">poultry shaft louse</name>
    <dbReference type="NCBI Taxonomy" id="328185"/>
    <lineage>
        <taxon>Eukaryota</taxon>
        <taxon>Metazoa</taxon>
        <taxon>Ecdysozoa</taxon>
        <taxon>Arthropoda</taxon>
        <taxon>Hexapoda</taxon>
        <taxon>Insecta</taxon>
        <taxon>Pterygota</taxon>
        <taxon>Neoptera</taxon>
        <taxon>Paraneoptera</taxon>
        <taxon>Psocodea</taxon>
        <taxon>Troctomorpha</taxon>
        <taxon>Phthiraptera</taxon>
        <taxon>Amblycera</taxon>
        <taxon>Menoponidae</taxon>
        <taxon>Menopon</taxon>
    </lineage>
</organism>
<feature type="region of interest" description="Disordered" evidence="8">
    <location>
        <begin position="466"/>
        <end position="492"/>
    </location>
</feature>
<dbReference type="InterPro" id="IPR003124">
    <property type="entry name" value="WH2_dom"/>
</dbReference>
<keyword evidence="3" id="KW-0963">Cytoplasm</keyword>
<dbReference type="AlphaFoldDB" id="A0AAW2I5F5"/>
<dbReference type="PROSITE" id="PS50229">
    <property type="entry name" value="WH1"/>
    <property type="match status" value="1"/>
</dbReference>
<sequence length="492" mass="54868">MKPGRQSQESRLLSKDENSMLFSLLGMKCESLATSVVQLFLTESPNHDQWNRKDAGIMCVVKDHMKRSYFFRLYCLSRKALVWENEFYNTLEYTAPRVWFHTFEADKCMAAFNFADEEEARFFQNVVQETLNNKRQKRMERRSRTAQQMQGSQGLASNVPGGAGVNVYQKQNHQGSTPNVPSRIGYSQNGPQANRHQESRSERNRTKKRFTKADIGPPQNFRHVSHVGWDVNRGFNREGEALDDPHLKEFFAKAGVSDKQLHDPETRDFIYEFIEQHGVLKSVKKDANSSHAEPPEPAVAPPVPSRAPPLHPVAKPLPSTPVTTYNAQARPPPLSVSQRTAPRPPPPPHVSHAPRKPPEADVSRSVPPPPPPPPLPPAIAAEPASTPSPKTGAANPDLRSALMDAIKTGTTLKHVDVEKHMDSRGELLYQIRQGVELKSVQPTEKSSEPVQLDGLAGALARALAERSKAFHNDSETESESEADGDSDSEWEE</sequence>
<dbReference type="InterPro" id="IPR036936">
    <property type="entry name" value="CRIB_dom_sf"/>
</dbReference>
<feature type="domain" description="WH2" evidence="11">
    <location>
        <begin position="398"/>
        <end position="415"/>
    </location>
</feature>
<evidence type="ECO:0000259" key="11">
    <source>
        <dbReference type="PROSITE" id="PS51082"/>
    </source>
</evidence>
<dbReference type="SUPFAM" id="SSF47912">
    <property type="entry name" value="Wiscott-Aldrich syndrome protein, WASP, C-terminal domain"/>
    <property type="match status" value="1"/>
</dbReference>
<dbReference type="Pfam" id="PF00568">
    <property type="entry name" value="WH1"/>
    <property type="match status" value="1"/>
</dbReference>
<dbReference type="GO" id="GO:0003779">
    <property type="term" value="F:actin binding"/>
    <property type="evidence" value="ECO:0007669"/>
    <property type="project" value="InterPro"/>
</dbReference>
<dbReference type="InterPro" id="IPR000697">
    <property type="entry name" value="WH1/EVH1_dom"/>
</dbReference>
<dbReference type="GO" id="GO:0005634">
    <property type="term" value="C:nucleus"/>
    <property type="evidence" value="ECO:0007669"/>
    <property type="project" value="UniProtKB-SubCell"/>
</dbReference>
<keyword evidence="4" id="KW-0597">Phosphoprotein</keyword>
<dbReference type="Gene3D" id="2.30.29.30">
    <property type="entry name" value="Pleckstrin-homology domain (PH domain)/Phosphotyrosine-binding domain (PTB)"/>
    <property type="match status" value="1"/>
</dbReference>
<dbReference type="GO" id="GO:0005856">
    <property type="term" value="C:cytoskeleton"/>
    <property type="evidence" value="ECO:0007669"/>
    <property type="project" value="UniProtKB-SubCell"/>
</dbReference>
<dbReference type="InterPro" id="IPR000095">
    <property type="entry name" value="CRIB_dom"/>
</dbReference>
<reference evidence="12" key="1">
    <citation type="journal article" date="2024" name="Gigascience">
        <title>Chromosome-level genome of the poultry shaft louse Menopon gallinae provides insight into the host-switching and adaptive evolution of parasitic lice.</title>
        <authorList>
            <person name="Xu Y."/>
            <person name="Ma L."/>
            <person name="Liu S."/>
            <person name="Liang Y."/>
            <person name="Liu Q."/>
            <person name="He Z."/>
            <person name="Tian L."/>
            <person name="Duan Y."/>
            <person name="Cai W."/>
            <person name="Li H."/>
            <person name="Song F."/>
        </authorList>
    </citation>
    <scope>NUCLEOTIDE SEQUENCE</scope>
    <source>
        <strain evidence="12">Cailab_2023a</strain>
    </source>
</reference>
<evidence type="ECO:0000256" key="2">
    <source>
        <dbReference type="ARBA" id="ARBA00004245"/>
    </source>
</evidence>
<feature type="domain" description="WH1" evidence="10">
    <location>
        <begin position="25"/>
        <end position="134"/>
    </location>
</feature>
<feature type="region of interest" description="Disordered" evidence="8">
    <location>
        <begin position="284"/>
        <end position="400"/>
    </location>
</feature>
<feature type="domain" description="WH2" evidence="11">
    <location>
        <begin position="423"/>
        <end position="440"/>
    </location>
</feature>
<keyword evidence="7" id="KW-0539">Nucleus</keyword>
<dbReference type="PROSITE" id="PS51082">
    <property type="entry name" value="WH2"/>
    <property type="match status" value="2"/>
</dbReference>
<dbReference type="CDD" id="cd01205">
    <property type="entry name" value="EVH1_WASP-like"/>
    <property type="match status" value="1"/>
</dbReference>
<accession>A0AAW2I5F5</accession>
<dbReference type="Pfam" id="PF00786">
    <property type="entry name" value="PBD"/>
    <property type="match status" value="1"/>
</dbReference>
<keyword evidence="5" id="KW-0677">Repeat</keyword>
<dbReference type="Pfam" id="PF02205">
    <property type="entry name" value="WH2"/>
    <property type="match status" value="2"/>
</dbReference>
<evidence type="ECO:0000259" key="10">
    <source>
        <dbReference type="PROSITE" id="PS50229"/>
    </source>
</evidence>
<dbReference type="FunFam" id="2.30.29.30:FF:000130">
    <property type="entry name" value="neural Wiskott-Aldrich syndrome protein"/>
    <property type="match status" value="1"/>
</dbReference>
<dbReference type="SMART" id="SM00246">
    <property type="entry name" value="WH2"/>
    <property type="match status" value="2"/>
</dbReference>
<dbReference type="InterPro" id="IPR011026">
    <property type="entry name" value="WAS_C"/>
</dbReference>
<comment type="caution">
    <text evidence="12">The sequence shown here is derived from an EMBL/GenBank/DDBJ whole genome shotgun (WGS) entry which is preliminary data.</text>
</comment>
<protein>
    <recommendedName>
        <fullName evidence="13">Wiskott-Aldrich syndrome protein</fullName>
    </recommendedName>
</protein>
<feature type="compositionally biased region" description="Pro residues" evidence="8">
    <location>
        <begin position="366"/>
        <end position="377"/>
    </location>
</feature>
<feature type="region of interest" description="Disordered" evidence="8">
    <location>
        <begin position="133"/>
        <end position="221"/>
    </location>
</feature>
<dbReference type="Gene3D" id="6.10.280.150">
    <property type="match status" value="1"/>
</dbReference>
<dbReference type="SMART" id="SM00285">
    <property type="entry name" value="PBD"/>
    <property type="match status" value="1"/>
</dbReference>
<proteinExistence type="predicted"/>
<evidence type="ECO:0008006" key="13">
    <source>
        <dbReference type="Google" id="ProtNLM"/>
    </source>
</evidence>
<dbReference type="SMART" id="SM00461">
    <property type="entry name" value="WH1"/>
    <property type="match status" value="1"/>
</dbReference>
<evidence type="ECO:0000256" key="7">
    <source>
        <dbReference type="ARBA" id="ARBA00023242"/>
    </source>
</evidence>
<keyword evidence="6" id="KW-0206">Cytoskeleton</keyword>
<dbReference type="PANTHER" id="PTHR11202">
    <property type="entry name" value="SPROUTY-RELATED, EVH1 DOMAIN-CONTAINING PROTEIN FAMILY MEMBER"/>
    <property type="match status" value="1"/>
</dbReference>
<feature type="compositionally biased region" description="Acidic residues" evidence="8">
    <location>
        <begin position="475"/>
        <end position="492"/>
    </location>
</feature>
<feature type="compositionally biased region" description="Polar residues" evidence="8">
    <location>
        <begin position="145"/>
        <end position="156"/>
    </location>
</feature>
<evidence type="ECO:0000256" key="8">
    <source>
        <dbReference type="SAM" id="MobiDB-lite"/>
    </source>
</evidence>
<evidence type="ECO:0000256" key="5">
    <source>
        <dbReference type="ARBA" id="ARBA00022737"/>
    </source>
</evidence>
<evidence type="ECO:0000313" key="12">
    <source>
        <dbReference type="EMBL" id="KAL0277156.1"/>
    </source>
</evidence>
<evidence type="ECO:0000256" key="4">
    <source>
        <dbReference type="ARBA" id="ARBA00022553"/>
    </source>
</evidence>
<gene>
    <name evidence="12" type="ORF">PYX00_004531</name>
</gene>
<feature type="domain" description="CRIB" evidence="9">
    <location>
        <begin position="215"/>
        <end position="228"/>
    </location>
</feature>
<dbReference type="CDD" id="cd00132">
    <property type="entry name" value="CRIB"/>
    <property type="match status" value="1"/>
</dbReference>
<feature type="compositionally biased region" description="Polar residues" evidence="8">
    <location>
        <begin position="168"/>
        <end position="194"/>
    </location>
</feature>
<evidence type="ECO:0000259" key="9">
    <source>
        <dbReference type="PROSITE" id="PS50108"/>
    </source>
</evidence>
<dbReference type="Gene3D" id="3.90.810.10">
    <property type="entry name" value="CRIB domain"/>
    <property type="match status" value="1"/>
</dbReference>
<dbReference type="PROSITE" id="PS50108">
    <property type="entry name" value="CRIB"/>
    <property type="match status" value="1"/>
</dbReference>
<dbReference type="InterPro" id="IPR033927">
    <property type="entry name" value="WASPfam_EVH1"/>
</dbReference>
<name>A0AAW2I5F5_9NEOP</name>
<evidence type="ECO:0000256" key="3">
    <source>
        <dbReference type="ARBA" id="ARBA00022490"/>
    </source>
</evidence>
<dbReference type="PANTHER" id="PTHR11202:SF36">
    <property type="entry name" value="ACTIN NUCLEATION-PROMOTING FACTOR WASL"/>
    <property type="match status" value="1"/>
</dbReference>
<dbReference type="SUPFAM" id="SSF50729">
    <property type="entry name" value="PH domain-like"/>
    <property type="match status" value="1"/>
</dbReference>
<feature type="compositionally biased region" description="Pro residues" evidence="8">
    <location>
        <begin position="295"/>
        <end position="311"/>
    </location>
</feature>
<dbReference type="InterPro" id="IPR011993">
    <property type="entry name" value="PH-like_dom_sf"/>
</dbReference>
<dbReference type="EMBL" id="JARGDH010000002">
    <property type="protein sequence ID" value="KAL0277157.1"/>
    <property type="molecule type" value="Genomic_DNA"/>
</dbReference>
<comment type="subcellular location">
    <subcellularLocation>
        <location evidence="2">Cytoplasm</location>
        <location evidence="2">Cytoskeleton</location>
    </subcellularLocation>
    <subcellularLocation>
        <location evidence="1">Nucleus</location>
    </subcellularLocation>
</comment>
<feature type="compositionally biased region" description="Basic and acidic residues" evidence="8">
    <location>
        <begin position="195"/>
        <end position="204"/>
    </location>
</feature>
<evidence type="ECO:0000256" key="1">
    <source>
        <dbReference type="ARBA" id="ARBA00004123"/>
    </source>
</evidence>
<evidence type="ECO:0000256" key="6">
    <source>
        <dbReference type="ARBA" id="ARBA00023212"/>
    </source>
</evidence>